<evidence type="ECO:0000313" key="3">
    <source>
        <dbReference type="EMBL" id="TVP40859.1"/>
    </source>
</evidence>
<dbReference type="GO" id="GO:0008270">
    <property type="term" value="F:zinc ion binding"/>
    <property type="evidence" value="ECO:0007669"/>
    <property type="project" value="InterPro"/>
</dbReference>
<dbReference type="SUPFAM" id="SSF57850">
    <property type="entry name" value="RING/U-box"/>
    <property type="match status" value="1"/>
</dbReference>
<dbReference type="OrthoDB" id="5776at2157"/>
<comment type="caution">
    <text evidence="3">The sequence shown here is derived from an EMBL/GenBank/DDBJ whole genome shotgun (WGS) entry which is preliminary data.</text>
</comment>
<keyword evidence="4" id="KW-1185">Reference proteome</keyword>
<gene>
    <name evidence="3" type="ORF">NARC_50040</name>
</gene>
<dbReference type="RefSeq" id="WP_144729617.1">
    <property type="nucleotide sequence ID" value="NZ_ML675581.1"/>
</dbReference>
<dbReference type="EMBL" id="VOAH01000005">
    <property type="protein sequence ID" value="TVP40859.1"/>
    <property type="molecule type" value="Genomic_DNA"/>
</dbReference>
<dbReference type="SMART" id="SM00290">
    <property type="entry name" value="ZnF_UBP"/>
    <property type="match status" value="1"/>
</dbReference>
<sequence>MTQKCEHIDKSNKNELTPNTKGCEECQNEGTNWVALRMCLTCGHVGCCDSSVGLHARKHFENHTHPVILELPKKSWKWCYEHESYG</sequence>
<organism evidence="3 4">
    <name type="scientific">Candidatus Nitrosocosmicus arcticus</name>
    <dbReference type="NCBI Taxonomy" id="2035267"/>
    <lineage>
        <taxon>Archaea</taxon>
        <taxon>Nitrososphaerota</taxon>
        <taxon>Nitrososphaeria</taxon>
        <taxon>Nitrososphaerales</taxon>
        <taxon>Nitrososphaeraceae</taxon>
        <taxon>Candidatus Nitrosocosmicus</taxon>
    </lineage>
</organism>
<dbReference type="Pfam" id="PF02148">
    <property type="entry name" value="zf-UBP"/>
    <property type="match status" value="1"/>
</dbReference>
<feature type="region of interest" description="Disordered" evidence="1">
    <location>
        <begin position="1"/>
        <end position="20"/>
    </location>
</feature>
<name>A0A557SW83_9ARCH</name>
<dbReference type="Gene3D" id="3.30.40.10">
    <property type="entry name" value="Zinc/RING finger domain, C3HC4 (zinc finger)"/>
    <property type="match status" value="1"/>
</dbReference>
<evidence type="ECO:0000259" key="2">
    <source>
        <dbReference type="PROSITE" id="PS50271"/>
    </source>
</evidence>
<feature type="compositionally biased region" description="Basic and acidic residues" evidence="1">
    <location>
        <begin position="1"/>
        <end position="13"/>
    </location>
</feature>
<dbReference type="PROSITE" id="PS50271">
    <property type="entry name" value="ZF_UBP"/>
    <property type="match status" value="1"/>
</dbReference>
<evidence type="ECO:0000256" key="1">
    <source>
        <dbReference type="SAM" id="MobiDB-lite"/>
    </source>
</evidence>
<dbReference type="Proteomes" id="UP000315289">
    <property type="component" value="Unassembled WGS sequence"/>
</dbReference>
<accession>A0A557SW83</accession>
<feature type="domain" description="UBP-type" evidence="2">
    <location>
        <begin position="3"/>
        <end position="86"/>
    </location>
</feature>
<dbReference type="InterPro" id="IPR001607">
    <property type="entry name" value="Znf_UBP"/>
</dbReference>
<evidence type="ECO:0000313" key="4">
    <source>
        <dbReference type="Proteomes" id="UP000315289"/>
    </source>
</evidence>
<keyword evidence="3" id="KW-0378">Hydrolase</keyword>
<proteinExistence type="predicted"/>
<dbReference type="AlphaFoldDB" id="A0A557SW83"/>
<dbReference type="GO" id="GO:0016787">
    <property type="term" value="F:hydrolase activity"/>
    <property type="evidence" value="ECO:0007669"/>
    <property type="project" value="UniProtKB-KW"/>
</dbReference>
<dbReference type="InterPro" id="IPR013083">
    <property type="entry name" value="Znf_RING/FYVE/PHD"/>
</dbReference>
<protein>
    <submittedName>
        <fullName evidence="3">Putative Zn-finger in ubiquitin-hydrolases and other protein</fullName>
    </submittedName>
</protein>
<reference evidence="3 4" key="1">
    <citation type="journal article" date="2019" name="Front. Microbiol.">
        <title>Ammonia Oxidation by the Arctic Terrestrial Thaumarchaeote Candidatus Nitrosocosmicus arcticus Is Stimulated by Increasing Temperatures.</title>
        <authorList>
            <person name="Alves R.J.E."/>
            <person name="Kerou M."/>
            <person name="Zappe A."/>
            <person name="Bittner R."/>
            <person name="Abby S.S."/>
            <person name="Schmidt H.A."/>
            <person name="Pfeifer K."/>
            <person name="Schleper C."/>
        </authorList>
    </citation>
    <scope>NUCLEOTIDE SEQUENCE [LARGE SCALE GENOMIC DNA]</scope>
    <source>
        <strain evidence="3 4">Kfb</strain>
    </source>
</reference>